<dbReference type="InterPro" id="IPR036271">
    <property type="entry name" value="Tet_transcr_reg_TetR-rel_C_sf"/>
</dbReference>
<comment type="caution">
    <text evidence="6">The sequence shown here is derived from an EMBL/GenBank/DDBJ whole genome shotgun (WGS) entry which is preliminary data.</text>
</comment>
<keyword evidence="3" id="KW-0804">Transcription</keyword>
<keyword evidence="7" id="KW-1185">Reference proteome</keyword>
<accession>A0A9X2VKX2</accession>
<reference evidence="6" key="1">
    <citation type="submission" date="2022-08" db="EMBL/GenBank/DDBJ databases">
        <authorList>
            <person name="Tistechok S."/>
            <person name="Samborskyy M."/>
            <person name="Roman I."/>
        </authorList>
    </citation>
    <scope>NUCLEOTIDE SEQUENCE</scope>
    <source>
        <strain evidence="6">DSM 103496</strain>
    </source>
</reference>
<evidence type="ECO:0000256" key="3">
    <source>
        <dbReference type="ARBA" id="ARBA00023163"/>
    </source>
</evidence>
<dbReference type="PANTHER" id="PTHR30055:SF148">
    <property type="entry name" value="TETR-FAMILY TRANSCRIPTIONAL REGULATOR"/>
    <property type="match status" value="1"/>
</dbReference>
<dbReference type="InterPro" id="IPR001647">
    <property type="entry name" value="HTH_TetR"/>
</dbReference>
<keyword evidence="1" id="KW-0805">Transcription regulation</keyword>
<evidence type="ECO:0000313" key="6">
    <source>
        <dbReference type="EMBL" id="MCS7478475.1"/>
    </source>
</evidence>
<dbReference type="SUPFAM" id="SSF48498">
    <property type="entry name" value="Tetracyclin repressor-like, C-terminal domain"/>
    <property type="match status" value="1"/>
</dbReference>
<evidence type="ECO:0000256" key="1">
    <source>
        <dbReference type="ARBA" id="ARBA00023015"/>
    </source>
</evidence>
<dbReference type="GO" id="GO:0003700">
    <property type="term" value="F:DNA-binding transcription factor activity"/>
    <property type="evidence" value="ECO:0007669"/>
    <property type="project" value="TreeGrafter"/>
</dbReference>
<dbReference type="AlphaFoldDB" id="A0A9X2VKX2"/>
<sequence length="212" mass="23012">MTRRAPTGAALLQPAVTKAITESVLAEWAENGYARLSMEAVAKRAGVGKSALYRRWPSKQEMAMSVIADFSVTRAATPDTGSLRGDLREALDSLHAWLTDEHFARILPDLVAETARNPELGEFVKDMIGTPRREHSAAMLHRAAERGELAPDADLELVQDLIASPLYWRLSVRGAAAEPDYLDKLTDLILRSISTIHSGPRGSEPPTATGSA</sequence>
<dbReference type="InterPro" id="IPR011075">
    <property type="entry name" value="TetR_C"/>
</dbReference>
<evidence type="ECO:0000256" key="4">
    <source>
        <dbReference type="PROSITE-ProRule" id="PRU00335"/>
    </source>
</evidence>
<dbReference type="EMBL" id="JANYMP010000007">
    <property type="protein sequence ID" value="MCS7478475.1"/>
    <property type="molecule type" value="Genomic_DNA"/>
</dbReference>
<dbReference type="SUPFAM" id="SSF46689">
    <property type="entry name" value="Homeodomain-like"/>
    <property type="match status" value="1"/>
</dbReference>
<dbReference type="Proteomes" id="UP001141259">
    <property type="component" value="Unassembled WGS sequence"/>
</dbReference>
<organism evidence="6 7">
    <name type="scientific">Umezawaea endophytica</name>
    <dbReference type="NCBI Taxonomy" id="1654476"/>
    <lineage>
        <taxon>Bacteria</taxon>
        <taxon>Bacillati</taxon>
        <taxon>Actinomycetota</taxon>
        <taxon>Actinomycetes</taxon>
        <taxon>Pseudonocardiales</taxon>
        <taxon>Pseudonocardiaceae</taxon>
        <taxon>Umezawaea</taxon>
    </lineage>
</organism>
<evidence type="ECO:0000313" key="7">
    <source>
        <dbReference type="Proteomes" id="UP001141259"/>
    </source>
</evidence>
<dbReference type="Pfam" id="PF00440">
    <property type="entry name" value="TetR_N"/>
    <property type="match status" value="1"/>
</dbReference>
<dbReference type="GO" id="GO:0000976">
    <property type="term" value="F:transcription cis-regulatory region binding"/>
    <property type="evidence" value="ECO:0007669"/>
    <property type="project" value="TreeGrafter"/>
</dbReference>
<dbReference type="PRINTS" id="PR00455">
    <property type="entry name" value="HTHTETR"/>
</dbReference>
<dbReference type="Gene3D" id="1.10.357.10">
    <property type="entry name" value="Tetracycline Repressor, domain 2"/>
    <property type="match status" value="1"/>
</dbReference>
<keyword evidence="2 4" id="KW-0238">DNA-binding</keyword>
<dbReference type="Pfam" id="PF16859">
    <property type="entry name" value="TetR_C_11"/>
    <property type="match status" value="1"/>
</dbReference>
<gene>
    <name evidence="6" type="ORF">NZH93_16570</name>
</gene>
<name>A0A9X2VKX2_9PSEU</name>
<protein>
    <submittedName>
        <fullName evidence="6">TetR/AcrR family transcriptional regulator</fullName>
    </submittedName>
</protein>
<evidence type="ECO:0000259" key="5">
    <source>
        <dbReference type="PROSITE" id="PS50977"/>
    </source>
</evidence>
<dbReference type="InterPro" id="IPR050109">
    <property type="entry name" value="HTH-type_TetR-like_transc_reg"/>
</dbReference>
<dbReference type="PANTHER" id="PTHR30055">
    <property type="entry name" value="HTH-TYPE TRANSCRIPTIONAL REGULATOR RUTR"/>
    <property type="match status" value="1"/>
</dbReference>
<feature type="DNA-binding region" description="H-T-H motif" evidence="4">
    <location>
        <begin position="37"/>
        <end position="56"/>
    </location>
</feature>
<dbReference type="InterPro" id="IPR009057">
    <property type="entry name" value="Homeodomain-like_sf"/>
</dbReference>
<feature type="domain" description="HTH tetR-type" evidence="5">
    <location>
        <begin position="14"/>
        <end position="74"/>
    </location>
</feature>
<dbReference type="PROSITE" id="PS50977">
    <property type="entry name" value="HTH_TETR_2"/>
    <property type="match status" value="1"/>
</dbReference>
<proteinExistence type="predicted"/>
<dbReference type="RefSeq" id="WP_259623986.1">
    <property type="nucleotide sequence ID" value="NZ_JANYMP010000007.1"/>
</dbReference>
<evidence type="ECO:0000256" key="2">
    <source>
        <dbReference type="ARBA" id="ARBA00023125"/>
    </source>
</evidence>
<dbReference type="Gene3D" id="1.10.10.60">
    <property type="entry name" value="Homeodomain-like"/>
    <property type="match status" value="1"/>
</dbReference>